<dbReference type="AlphaFoldDB" id="A0A8H7XJM7"/>
<reference evidence="1" key="1">
    <citation type="submission" date="2021-02" db="EMBL/GenBank/DDBJ databases">
        <title>Psilocybe cubensis genome.</title>
        <authorList>
            <person name="Mckernan K.J."/>
            <person name="Crawford S."/>
            <person name="Trippe A."/>
            <person name="Kane L.T."/>
            <person name="Mclaughlin S."/>
        </authorList>
    </citation>
    <scope>NUCLEOTIDE SEQUENCE [LARGE SCALE GENOMIC DNA]</scope>
    <source>
        <strain evidence="1">MGC-MH-2018</strain>
    </source>
</reference>
<organism evidence="1">
    <name type="scientific">Psilocybe cubensis</name>
    <name type="common">Psychedelic mushroom</name>
    <name type="synonym">Stropharia cubensis</name>
    <dbReference type="NCBI Taxonomy" id="181762"/>
    <lineage>
        <taxon>Eukaryota</taxon>
        <taxon>Fungi</taxon>
        <taxon>Dikarya</taxon>
        <taxon>Basidiomycota</taxon>
        <taxon>Agaricomycotina</taxon>
        <taxon>Agaricomycetes</taxon>
        <taxon>Agaricomycetidae</taxon>
        <taxon>Agaricales</taxon>
        <taxon>Agaricineae</taxon>
        <taxon>Strophariaceae</taxon>
        <taxon>Psilocybe</taxon>
    </lineage>
</organism>
<gene>
    <name evidence="1" type="ORF">JR316_013312</name>
</gene>
<dbReference type="EMBL" id="JAFIQS010000025">
    <property type="protein sequence ID" value="KAG5161772.1"/>
    <property type="molecule type" value="Genomic_DNA"/>
</dbReference>
<evidence type="ECO:0000313" key="1">
    <source>
        <dbReference type="EMBL" id="KAG5161772.1"/>
    </source>
</evidence>
<comment type="caution">
    <text evidence="1">The sequence shown here is derived from an EMBL/GenBank/DDBJ whole genome shotgun (WGS) entry which is preliminary data.</text>
</comment>
<sequence length="98" mass="10785">MAVPSNPDRYASGGHLLVLGTEKPTQAQTVGIKAIRKNLIEERQPDRLIWERRLPNGVLSFWDIGIPDSLHSTSGAFVSRFSPTANNSNLTVPLMLAF</sequence>
<name>A0A8H7XJM7_PSICU</name>
<dbReference type="OrthoDB" id="2791787at2759"/>
<accession>A0A8H7XJM7</accession>
<protein>
    <submittedName>
        <fullName evidence="1">Uncharacterized protein</fullName>
    </submittedName>
</protein>
<proteinExistence type="predicted"/>